<evidence type="ECO:0000256" key="4">
    <source>
        <dbReference type="PROSITE-ProRule" id="PRU00146"/>
    </source>
</evidence>
<dbReference type="PANTHER" id="PTHR19303:SF57">
    <property type="entry name" value="HTH CENPB-TYPE DOMAIN-CONTAINING PROTEIN"/>
    <property type="match status" value="1"/>
</dbReference>
<evidence type="ECO:0000256" key="2">
    <source>
        <dbReference type="ARBA" id="ARBA00022771"/>
    </source>
</evidence>
<dbReference type="GO" id="GO:0008270">
    <property type="term" value="F:zinc ion binding"/>
    <property type="evidence" value="ECO:0007669"/>
    <property type="project" value="UniProtKB-KW"/>
</dbReference>
<evidence type="ECO:0000256" key="3">
    <source>
        <dbReference type="ARBA" id="ARBA00022833"/>
    </source>
</evidence>
<dbReference type="CDD" id="cd15489">
    <property type="entry name" value="PHD_SF"/>
    <property type="match status" value="1"/>
</dbReference>
<proteinExistence type="predicted"/>
<feature type="region of interest" description="Disordered" evidence="5">
    <location>
        <begin position="213"/>
        <end position="236"/>
    </location>
</feature>
<dbReference type="InterPro" id="IPR050863">
    <property type="entry name" value="CenT-Element_Derived"/>
</dbReference>
<evidence type="ECO:0000259" key="6">
    <source>
        <dbReference type="PROSITE" id="PS50016"/>
    </source>
</evidence>
<dbReference type="AlphaFoldDB" id="A0AAV8WY35"/>
<dbReference type="GO" id="GO:0005634">
    <property type="term" value="C:nucleus"/>
    <property type="evidence" value="ECO:0007669"/>
    <property type="project" value="TreeGrafter"/>
</dbReference>
<dbReference type="InterPro" id="IPR001965">
    <property type="entry name" value="Znf_PHD"/>
</dbReference>
<dbReference type="PROSITE" id="PS50016">
    <property type="entry name" value="ZF_PHD_2"/>
    <property type="match status" value="1"/>
</dbReference>
<dbReference type="InterPro" id="IPR004875">
    <property type="entry name" value="DDE_SF_endonuclease_dom"/>
</dbReference>
<accession>A0AAV8WY35</accession>
<organism evidence="7 8">
    <name type="scientific">Rhamnusium bicolor</name>
    <dbReference type="NCBI Taxonomy" id="1586634"/>
    <lineage>
        <taxon>Eukaryota</taxon>
        <taxon>Metazoa</taxon>
        <taxon>Ecdysozoa</taxon>
        <taxon>Arthropoda</taxon>
        <taxon>Hexapoda</taxon>
        <taxon>Insecta</taxon>
        <taxon>Pterygota</taxon>
        <taxon>Neoptera</taxon>
        <taxon>Endopterygota</taxon>
        <taxon>Coleoptera</taxon>
        <taxon>Polyphaga</taxon>
        <taxon>Cucujiformia</taxon>
        <taxon>Chrysomeloidea</taxon>
        <taxon>Cerambycidae</taxon>
        <taxon>Lepturinae</taxon>
        <taxon>Rhagiini</taxon>
        <taxon>Rhamnusium</taxon>
    </lineage>
</organism>
<gene>
    <name evidence="7" type="ORF">NQ314_015422</name>
</gene>
<dbReference type="InterPro" id="IPR013083">
    <property type="entry name" value="Znf_RING/FYVE/PHD"/>
</dbReference>
<sequence length="388" mass="43331">MQVNSVSPADSFSKKGCKAVTLVASEHAENVTVVGCVSAIGSAIPPMVIFKGKRLKPEFLDNLPAGTTVKMAPKGSMTTELFIDFVQHLAKFKLPGSILLIFDGAACYLDYEIVEAADQHAIKLLCLPSNTTHELQPLNKSVYRSFESHWDQEVLRYWDQHPDRVITKPRFNIIFSKGYPKAAFAPSIPSSLHQARIDEDDDDDDDENIPLARVAENTRQSQEENNKQTNTDGSRELNVSFHELLETPNKLNDKPKAPRNKSINYKAQLVTRAVFIENLTDNVPSTSKAPIKQTTSTKSLPTSSCVPSTSKILSVKLTPITKSVPSSRSVDGKQITDSKNREWYCFLCDSCRVIDMRTCRSCKEWVHDECIGLTLSDDEEFECPKCEK</sequence>
<dbReference type="InterPro" id="IPR011011">
    <property type="entry name" value="Znf_FYVE_PHD"/>
</dbReference>
<dbReference type="InterPro" id="IPR019787">
    <property type="entry name" value="Znf_PHD-finger"/>
</dbReference>
<keyword evidence="1" id="KW-0479">Metal-binding</keyword>
<name>A0AAV8WY35_9CUCU</name>
<dbReference type="SMART" id="SM00249">
    <property type="entry name" value="PHD"/>
    <property type="match status" value="1"/>
</dbReference>
<evidence type="ECO:0000313" key="7">
    <source>
        <dbReference type="EMBL" id="KAJ8931628.1"/>
    </source>
</evidence>
<dbReference type="Pfam" id="PF03184">
    <property type="entry name" value="DDE_1"/>
    <property type="match status" value="1"/>
</dbReference>
<evidence type="ECO:0000256" key="1">
    <source>
        <dbReference type="ARBA" id="ARBA00022723"/>
    </source>
</evidence>
<dbReference type="PANTHER" id="PTHR19303">
    <property type="entry name" value="TRANSPOSON"/>
    <property type="match status" value="1"/>
</dbReference>
<feature type="domain" description="PHD-type" evidence="6">
    <location>
        <begin position="342"/>
        <end position="388"/>
    </location>
</feature>
<protein>
    <recommendedName>
        <fullName evidence="6">PHD-type domain-containing protein</fullName>
    </recommendedName>
</protein>
<reference evidence="7" key="1">
    <citation type="journal article" date="2023" name="Insect Mol. Biol.">
        <title>Genome sequencing provides insights into the evolution of gene families encoding plant cell wall-degrading enzymes in longhorned beetles.</title>
        <authorList>
            <person name="Shin N.R."/>
            <person name="Okamura Y."/>
            <person name="Kirsch R."/>
            <person name="Pauchet Y."/>
        </authorList>
    </citation>
    <scope>NUCLEOTIDE SEQUENCE</scope>
    <source>
        <strain evidence="7">RBIC_L_NR</strain>
    </source>
</reference>
<evidence type="ECO:0000313" key="8">
    <source>
        <dbReference type="Proteomes" id="UP001162156"/>
    </source>
</evidence>
<dbReference type="EMBL" id="JANEYF010004271">
    <property type="protein sequence ID" value="KAJ8931628.1"/>
    <property type="molecule type" value="Genomic_DNA"/>
</dbReference>
<dbReference type="Gene3D" id="3.30.40.10">
    <property type="entry name" value="Zinc/RING finger domain, C3HC4 (zinc finger)"/>
    <property type="match status" value="1"/>
</dbReference>
<evidence type="ECO:0000256" key="5">
    <source>
        <dbReference type="SAM" id="MobiDB-lite"/>
    </source>
</evidence>
<dbReference type="Proteomes" id="UP001162156">
    <property type="component" value="Unassembled WGS sequence"/>
</dbReference>
<dbReference type="GO" id="GO:0003677">
    <property type="term" value="F:DNA binding"/>
    <property type="evidence" value="ECO:0007669"/>
    <property type="project" value="TreeGrafter"/>
</dbReference>
<keyword evidence="8" id="KW-1185">Reference proteome</keyword>
<dbReference type="SUPFAM" id="SSF57903">
    <property type="entry name" value="FYVE/PHD zinc finger"/>
    <property type="match status" value="1"/>
</dbReference>
<keyword evidence="2 4" id="KW-0863">Zinc-finger</keyword>
<comment type="caution">
    <text evidence="7">The sequence shown here is derived from an EMBL/GenBank/DDBJ whole genome shotgun (WGS) entry which is preliminary data.</text>
</comment>
<keyword evidence="3" id="KW-0862">Zinc</keyword>